<dbReference type="PATRIC" id="fig|1046596.6.peg.1183"/>
<dbReference type="Pfam" id="PF04608">
    <property type="entry name" value="PgpA"/>
    <property type="match status" value="1"/>
</dbReference>
<proteinExistence type="predicted"/>
<name>A0A0R2EBQ3_9LACO</name>
<dbReference type="EMBL" id="AYYH01000027">
    <property type="protein sequence ID" value="KRN09380.1"/>
    <property type="molecule type" value="Genomic_DNA"/>
</dbReference>
<organism evidence="2 3">
    <name type="scientific">Liquorilactobacillus mali KCTC 3596 = DSM 20444</name>
    <dbReference type="NCBI Taxonomy" id="1046596"/>
    <lineage>
        <taxon>Bacteria</taxon>
        <taxon>Bacillati</taxon>
        <taxon>Bacillota</taxon>
        <taxon>Bacilli</taxon>
        <taxon>Lactobacillales</taxon>
        <taxon>Lactobacillaceae</taxon>
        <taxon>Liquorilactobacillus</taxon>
    </lineage>
</organism>
<evidence type="ECO:0000313" key="2">
    <source>
        <dbReference type="EMBL" id="KRN09380.1"/>
    </source>
</evidence>
<comment type="caution">
    <text evidence="2">The sequence shown here is derived from an EMBL/GenBank/DDBJ whole genome shotgun (WGS) entry which is preliminary data.</text>
</comment>
<sequence>MEYPDQELFDYVMIELKKKNITPLTIGEAVYEMEHEYFPEKTVKDFGCGFYQLFKKREVLNIVATGLMLDNLATEKKLPEPMQTIIANDLGQFGIDELLAIGLANLYGSLGVTNYGYGDKMKIGYAKQLDNDGDKINTFSDDLFTALASGLVGRLGHGRPLKIATINVG</sequence>
<dbReference type="GO" id="GO:0008962">
    <property type="term" value="F:phosphatidylglycerophosphatase activity"/>
    <property type="evidence" value="ECO:0007669"/>
    <property type="project" value="InterPro"/>
</dbReference>
<reference evidence="2 3" key="1">
    <citation type="journal article" date="2015" name="Genome Announc.">
        <title>Expanding the biotechnology potential of lactobacilli through comparative genomics of 213 strains and associated genera.</title>
        <authorList>
            <person name="Sun Z."/>
            <person name="Harris H.M."/>
            <person name="McCann A."/>
            <person name="Guo C."/>
            <person name="Argimon S."/>
            <person name="Zhang W."/>
            <person name="Yang X."/>
            <person name="Jeffery I.B."/>
            <person name="Cooney J.C."/>
            <person name="Kagawa T.F."/>
            <person name="Liu W."/>
            <person name="Song Y."/>
            <person name="Salvetti E."/>
            <person name="Wrobel A."/>
            <person name="Rasinkangas P."/>
            <person name="Parkhill J."/>
            <person name="Rea M.C."/>
            <person name="O'Sullivan O."/>
            <person name="Ritari J."/>
            <person name="Douillard F.P."/>
            <person name="Paul Ross R."/>
            <person name="Yang R."/>
            <person name="Briner A.E."/>
            <person name="Felis G.E."/>
            <person name="de Vos W.M."/>
            <person name="Barrangou R."/>
            <person name="Klaenhammer T.R."/>
            <person name="Caufield P.W."/>
            <person name="Cui Y."/>
            <person name="Zhang H."/>
            <person name="O'Toole P.W."/>
        </authorList>
    </citation>
    <scope>NUCLEOTIDE SEQUENCE [LARGE SCALE GENOMIC DNA]</scope>
    <source>
        <strain evidence="2 3">DSM 20444</strain>
    </source>
</reference>
<accession>A0A0R2EBQ3</accession>
<protein>
    <recommendedName>
        <fullName evidence="1">YutG/PgpA domain-containing protein</fullName>
    </recommendedName>
</protein>
<gene>
    <name evidence="2" type="ORF">FD00_GL001103</name>
</gene>
<feature type="domain" description="YutG/PgpA" evidence="1">
    <location>
        <begin position="50"/>
        <end position="155"/>
    </location>
</feature>
<dbReference type="InterPro" id="IPR036681">
    <property type="entry name" value="PgpA-like_sf"/>
</dbReference>
<dbReference type="Gene3D" id="1.10.3760.10">
    <property type="entry name" value="PgpA-like"/>
    <property type="match status" value="1"/>
</dbReference>
<keyword evidence="3" id="KW-1185">Reference proteome</keyword>
<dbReference type="Proteomes" id="UP000050898">
    <property type="component" value="Unassembled WGS sequence"/>
</dbReference>
<dbReference type="GO" id="GO:0006629">
    <property type="term" value="P:lipid metabolic process"/>
    <property type="evidence" value="ECO:0007669"/>
    <property type="project" value="InterPro"/>
</dbReference>
<dbReference type="InterPro" id="IPR007686">
    <property type="entry name" value="YutG/PgpA"/>
</dbReference>
<evidence type="ECO:0000313" key="3">
    <source>
        <dbReference type="Proteomes" id="UP000050898"/>
    </source>
</evidence>
<dbReference type="AlphaFoldDB" id="A0A0R2EBQ3"/>
<evidence type="ECO:0000259" key="1">
    <source>
        <dbReference type="Pfam" id="PF04608"/>
    </source>
</evidence>
<dbReference type="SUPFAM" id="SSF101307">
    <property type="entry name" value="YutG-like"/>
    <property type="match status" value="1"/>
</dbReference>
<dbReference type="PIRSF" id="PIRSF019587">
    <property type="entry name" value="PGPase"/>
    <property type="match status" value="1"/>
</dbReference>
<dbReference type="InterPro" id="IPR026038">
    <property type="entry name" value="Put_PGPase"/>
</dbReference>